<keyword evidence="2" id="KW-1003">Cell membrane</keyword>
<keyword evidence="3 7" id="KW-0812">Transmembrane</keyword>
<protein>
    <recommendedName>
        <fullName evidence="9">G-protein coupled receptors family 1 profile domain-containing protein</fullName>
    </recommendedName>
</protein>
<dbReference type="KEGG" id="epa:110254394"/>
<dbReference type="PANTHER" id="PTHR24241">
    <property type="entry name" value="NEUROPEPTIDE RECEPTOR-RELATED G-PROTEIN COUPLED RECEPTOR"/>
    <property type="match status" value="1"/>
</dbReference>
<keyword evidence="6 7" id="KW-0675">Receptor</keyword>
<dbReference type="PRINTS" id="PR00237">
    <property type="entry name" value="GPCRRHODOPSN"/>
</dbReference>
<comment type="subcellular location">
    <subcellularLocation>
        <location evidence="1">Cell membrane</location>
        <topology evidence="1">Multi-pass membrane protein</topology>
    </subcellularLocation>
</comment>
<reference evidence="10" key="1">
    <citation type="submission" date="2022-11" db="UniProtKB">
        <authorList>
            <consortium name="EnsemblMetazoa"/>
        </authorList>
    </citation>
    <scope>IDENTIFICATION</scope>
</reference>
<dbReference type="GeneID" id="110254394"/>
<dbReference type="OMA" id="FWDANVE"/>
<evidence type="ECO:0000256" key="2">
    <source>
        <dbReference type="ARBA" id="ARBA00022475"/>
    </source>
</evidence>
<keyword evidence="11" id="KW-1185">Reference proteome</keyword>
<dbReference type="OrthoDB" id="5966748at2759"/>
<evidence type="ECO:0000256" key="6">
    <source>
        <dbReference type="ARBA" id="ARBA00023170"/>
    </source>
</evidence>
<dbReference type="EnsemblMetazoa" id="XM_021061378.2">
    <property type="protein sequence ID" value="XP_020917037.1"/>
    <property type="gene ID" value="LOC110254394"/>
</dbReference>
<dbReference type="PROSITE" id="PS50262">
    <property type="entry name" value="G_PROTEIN_RECEP_F1_2"/>
    <property type="match status" value="1"/>
</dbReference>
<dbReference type="RefSeq" id="XP_020917037.1">
    <property type="nucleotide sequence ID" value="XM_021061378.2"/>
</dbReference>
<feature type="transmembrane region" description="Helical" evidence="8">
    <location>
        <begin position="106"/>
        <end position="127"/>
    </location>
</feature>
<accession>A0A913Y9N9</accession>
<feature type="transmembrane region" description="Helical" evidence="8">
    <location>
        <begin position="231"/>
        <end position="251"/>
    </location>
</feature>
<evidence type="ECO:0000256" key="7">
    <source>
        <dbReference type="RuleBase" id="RU000688"/>
    </source>
</evidence>
<organism evidence="10 11">
    <name type="scientific">Exaiptasia diaphana</name>
    <name type="common">Tropical sea anemone</name>
    <name type="synonym">Aiptasia pulchella</name>
    <dbReference type="NCBI Taxonomy" id="2652724"/>
    <lineage>
        <taxon>Eukaryota</taxon>
        <taxon>Metazoa</taxon>
        <taxon>Cnidaria</taxon>
        <taxon>Anthozoa</taxon>
        <taxon>Hexacorallia</taxon>
        <taxon>Actiniaria</taxon>
        <taxon>Aiptasiidae</taxon>
        <taxon>Exaiptasia</taxon>
    </lineage>
</organism>
<dbReference type="InterPro" id="IPR000276">
    <property type="entry name" value="GPCR_Rhodpsn"/>
</dbReference>
<keyword evidence="7" id="KW-0807">Transducer</keyword>
<keyword evidence="4 8" id="KW-1133">Transmembrane helix</keyword>
<name>A0A913Y9N9_EXADI</name>
<proteinExistence type="inferred from homology"/>
<keyword evidence="7" id="KW-0297">G-protein coupled receptor</keyword>
<feature type="transmembrane region" description="Helical" evidence="8">
    <location>
        <begin position="6"/>
        <end position="27"/>
    </location>
</feature>
<dbReference type="GO" id="GO:0005886">
    <property type="term" value="C:plasma membrane"/>
    <property type="evidence" value="ECO:0007669"/>
    <property type="project" value="UniProtKB-SubCell"/>
</dbReference>
<comment type="similarity">
    <text evidence="7">Belongs to the G-protein coupled receptor 1 family.</text>
</comment>
<evidence type="ECO:0000313" key="11">
    <source>
        <dbReference type="Proteomes" id="UP000887567"/>
    </source>
</evidence>
<dbReference type="Pfam" id="PF00001">
    <property type="entry name" value="7tm_1"/>
    <property type="match status" value="1"/>
</dbReference>
<feature type="transmembrane region" description="Helical" evidence="8">
    <location>
        <begin position="73"/>
        <end position="94"/>
    </location>
</feature>
<dbReference type="Proteomes" id="UP000887567">
    <property type="component" value="Unplaced"/>
</dbReference>
<dbReference type="Gene3D" id="1.20.1070.10">
    <property type="entry name" value="Rhodopsin 7-helix transmembrane proteins"/>
    <property type="match status" value="1"/>
</dbReference>
<evidence type="ECO:0000259" key="9">
    <source>
        <dbReference type="PROSITE" id="PS50262"/>
    </source>
</evidence>
<dbReference type="CDD" id="cd00637">
    <property type="entry name" value="7tm_classA_rhodopsin-like"/>
    <property type="match status" value="1"/>
</dbReference>
<evidence type="ECO:0000256" key="1">
    <source>
        <dbReference type="ARBA" id="ARBA00004651"/>
    </source>
</evidence>
<evidence type="ECO:0000313" key="10">
    <source>
        <dbReference type="EnsemblMetazoa" id="XP_020917037.1"/>
    </source>
</evidence>
<dbReference type="AlphaFoldDB" id="A0A913Y9N9"/>
<sequence>MDIANIALLIMSCVVVLANGVVCGLVATRRKLRTFTNGFVVSLAISDILSGGVFMPTSVLVPGSRVNNHVSMVVIVSSTLNLSAVAFERYLAVVKPLSYKMVIKHWFRRLVGLVWGVAIFMSVLPAFWDANVESLIHKVYLSCAVILFLVLPLVFILFVYTFIFIKLRQHGKLLHNLHATRTRLAEARRSKRESKTVKIFFSIMALFAFCWIPVMYMTFTVVANRLDLIPPYLMLVSHVSIMLSSLINPFLYTFMKQDFRREATSLFCKKLVQRRESSKRGIDENSETQVVYTKAPLVTIHNDTDSENRV</sequence>
<dbReference type="GO" id="GO:0004930">
    <property type="term" value="F:G protein-coupled receptor activity"/>
    <property type="evidence" value="ECO:0007669"/>
    <property type="project" value="UniProtKB-KW"/>
</dbReference>
<evidence type="ECO:0000256" key="3">
    <source>
        <dbReference type="ARBA" id="ARBA00022692"/>
    </source>
</evidence>
<feature type="domain" description="G-protein coupled receptors family 1 profile" evidence="9">
    <location>
        <begin position="18"/>
        <end position="252"/>
    </location>
</feature>
<keyword evidence="5 8" id="KW-0472">Membrane</keyword>
<evidence type="ECO:0000256" key="8">
    <source>
        <dbReference type="SAM" id="Phobius"/>
    </source>
</evidence>
<evidence type="ECO:0000256" key="5">
    <source>
        <dbReference type="ARBA" id="ARBA00023136"/>
    </source>
</evidence>
<evidence type="ECO:0000256" key="4">
    <source>
        <dbReference type="ARBA" id="ARBA00022989"/>
    </source>
</evidence>
<feature type="transmembrane region" description="Helical" evidence="8">
    <location>
        <begin position="139"/>
        <end position="165"/>
    </location>
</feature>
<feature type="transmembrane region" description="Helical" evidence="8">
    <location>
        <begin position="199"/>
        <end position="219"/>
    </location>
</feature>
<dbReference type="InterPro" id="IPR017452">
    <property type="entry name" value="GPCR_Rhodpsn_7TM"/>
</dbReference>
<dbReference type="SUPFAM" id="SSF81321">
    <property type="entry name" value="Family A G protein-coupled receptor-like"/>
    <property type="match status" value="1"/>
</dbReference>
<dbReference type="PROSITE" id="PS00237">
    <property type="entry name" value="G_PROTEIN_RECEP_F1_1"/>
    <property type="match status" value="1"/>
</dbReference>
<feature type="transmembrane region" description="Helical" evidence="8">
    <location>
        <begin position="39"/>
        <end position="61"/>
    </location>
</feature>